<comment type="caution">
    <text evidence="9">The sequence shown here is derived from an EMBL/GenBank/DDBJ whole genome shotgun (WGS) entry which is preliminary data.</text>
</comment>
<organism evidence="9 10">
    <name type="scientific">Roseivirga misakiensis</name>
    <dbReference type="NCBI Taxonomy" id="1563681"/>
    <lineage>
        <taxon>Bacteria</taxon>
        <taxon>Pseudomonadati</taxon>
        <taxon>Bacteroidota</taxon>
        <taxon>Cytophagia</taxon>
        <taxon>Cytophagales</taxon>
        <taxon>Roseivirgaceae</taxon>
        <taxon>Roseivirga</taxon>
    </lineage>
</organism>
<proteinExistence type="predicted"/>
<evidence type="ECO:0000256" key="1">
    <source>
        <dbReference type="ARBA" id="ARBA00004651"/>
    </source>
</evidence>
<keyword evidence="5 6" id="KW-0472">Membrane</keyword>
<evidence type="ECO:0000256" key="2">
    <source>
        <dbReference type="ARBA" id="ARBA00022475"/>
    </source>
</evidence>
<evidence type="ECO:0000259" key="8">
    <source>
        <dbReference type="Pfam" id="PF12704"/>
    </source>
</evidence>
<evidence type="ECO:0000256" key="5">
    <source>
        <dbReference type="ARBA" id="ARBA00023136"/>
    </source>
</evidence>
<evidence type="ECO:0000313" key="10">
    <source>
        <dbReference type="Proteomes" id="UP000095552"/>
    </source>
</evidence>
<dbReference type="InterPro" id="IPR003838">
    <property type="entry name" value="ABC3_permease_C"/>
</dbReference>
<dbReference type="InterPro" id="IPR050250">
    <property type="entry name" value="Macrolide_Exporter_MacB"/>
</dbReference>
<feature type="domain" description="ABC3 transporter permease C-terminal" evidence="7">
    <location>
        <begin position="667"/>
        <end position="780"/>
    </location>
</feature>
<dbReference type="GO" id="GO:0005886">
    <property type="term" value="C:plasma membrane"/>
    <property type="evidence" value="ECO:0007669"/>
    <property type="project" value="UniProtKB-SubCell"/>
</dbReference>
<feature type="transmembrane region" description="Helical" evidence="6">
    <location>
        <begin position="708"/>
        <end position="734"/>
    </location>
</feature>
<dbReference type="EMBL" id="MDGQ01000005">
    <property type="protein sequence ID" value="OEK04184.1"/>
    <property type="molecule type" value="Genomic_DNA"/>
</dbReference>
<keyword evidence="10" id="KW-1185">Reference proteome</keyword>
<keyword evidence="4 6" id="KW-1133">Transmembrane helix</keyword>
<feature type="domain" description="ABC3 transporter permease C-terminal" evidence="7">
    <location>
        <begin position="290"/>
        <end position="404"/>
    </location>
</feature>
<feature type="transmembrane region" description="Helical" evidence="6">
    <location>
        <begin position="286"/>
        <end position="306"/>
    </location>
</feature>
<dbReference type="GO" id="GO:0022857">
    <property type="term" value="F:transmembrane transporter activity"/>
    <property type="evidence" value="ECO:0007669"/>
    <property type="project" value="TreeGrafter"/>
</dbReference>
<dbReference type="Pfam" id="PF02687">
    <property type="entry name" value="FtsX"/>
    <property type="match status" value="2"/>
</dbReference>
<feature type="transmembrane region" description="Helical" evidence="6">
    <location>
        <begin position="664"/>
        <end position="687"/>
    </location>
</feature>
<feature type="transmembrane region" description="Helical" evidence="6">
    <location>
        <begin position="427"/>
        <end position="451"/>
    </location>
</feature>
<dbReference type="PANTHER" id="PTHR30572:SF18">
    <property type="entry name" value="ABC-TYPE MACROLIDE FAMILY EXPORT SYSTEM PERMEASE COMPONENT 2"/>
    <property type="match status" value="1"/>
</dbReference>
<dbReference type="PANTHER" id="PTHR30572">
    <property type="entry name" value="MEMBRANE COMPONENT OF TRANSPORTER-RELATED"/>
    <property type="match status" value="1"/>
</dbReference>
<comment type="subcellular location">
    <subcellularLocation>
        <location evidence="1">Cell membrane</location>
        <topology evidence="1">Multi-pass membrane protein</topology>
    </subcellularLocation>
</comment>
<name>A0A1E5SYH6_9BACT</name>
<keyword evidence="2" id="KW-1003">Cell membrane</keyword>
<dbReference type="Pfam" id="PF12704">
    <property type="entry name" value="MacB_PCD"/>
    <property type="match status" value="2"/>
</dbReference>
<feature type="transmembrane region" description="Helical" evidence="6">
    <location>
        <begin position="331"/>
        <end position="361"/>
    </location>
</feature>
<feature type="domain" description="MacB-like periplasmic core" evidence="8">
    <location>
        <begin position="439"/>
        <end position="599"/>
    </location>
</feature>
<sequence>MLKGIYRSFQRSPLLTSLNVLGLSIGLGSFLVITLFLFQENSYEKNVQDYERIYRVEETFMNMGRVASTSPNLPHSLADFAQIELQTRVGRLGAETKVIIGEQTFAVKKAMLADSAFFKLFGHQFIAKSSETVLAQPREMVLSEKTAMKFFGRTDVLGEVVRFLDFPPHKVVGVIKDDKLKSHLDFDLVISSRKTVYEPNRWWGLSGYSYVKLTQGTSPEALTDELDRLVEKEVFPVLNAGYQMPFEEWIESINKMEFHVKPIRDIYLNSNLDFEISQNGDRQTRITLTIIAVFILLVASINFMNLTTANSSKRTKEIGVRKVLGATKQALVKYFLIEAVIITFIATLLGAGMSELFIGLINQSLGEVIGVSLVNYPVLLIYLALFVLVLGIMSGIYPAFFLASAKMIPLLKGMKINRVLNLNGAKLLRNGLVVTQFAISSTLIIASVLIYNQLRHLQNVNLGFAQDQVVIIKQTYPLKDAKSALRNELLRLPSVVDASFTHKLPGDGTDATTSVNLDEDRALTLTHFYTDEYLDDALGLNVTDGTWFDPEKNQYDSLIVINNAAAQALGYEDPIGQIFGDYWTIIGVVDDFYFDGLRDEIGPAMFIYSQANQTNLAVRFRPDAFSIGDVEEVWTEFTKIPFEYYYLDQNFERQLVKEGQNANAVLIFTALAILISCLGLFGLAAFTADQRLHEFGIRKVLGANVQDIIKVFSFDFVKLIILAFFISIPLAFYGVDLWLNGFANRISISISPFILSGVLSIGIAMITILFQCIKTGRINPTDTLRNE</sequence>
<reference evidence="9 10" key="1">
    <citation type="submission" date="2016-08" db="EMBL/GenBank/DDBJ databases">
        <title>Draft genome of Fabibacter sp. strain SK-8.</title>
        <authorList>
            <person name="Wong S.-K."/>
            <person name="Hamasaki K."/>
            <person name="Yoshizawa S."/>
        </authorList>
    </citation>
    <scope>NUCLEOTIDE SEQUENCE [LARGE SCALE GENOMIC DNA]</scope>
    <source>
        <strain evidence="9 10">SK-8</strain>
    </source>
</reference>
<protein>
    <recommendedName>
        <fullName evidence="11">Cell division protein FtsX</fullName>
    </recommendedName>
</protein>
<dbReference type="InterPro" id="IPR025857">
    <property type="entry name" value="MacB_PCD"/>
</dbReference>
<dbReference type="Proteomes" id="UP000095552">
    <property type="component" value="Unassembled WGS sequence"/>
</dbReference>
<evidence type="ECO:0000259" key="7">
    <source>
        <dbReference type="Pfam" id="PF02687"/>
    </source>
</evidence>
<gene>
    <name evidence="9" type="ORF">BFP71_11920</name>
</gene>
<evidence type="ECO:0000256" key="4">
    <source>
        <dbReference type="ARBA" id="ARBA00022989"/>
    </source>
</evidence>
<feature type="transmembrane region" description="Helical" evidence="6">
    <location>
        <begin position="20"/>
        <end position="38"/>
    </location>
</feature>
<dbReference type="RefSeq" id="WP_069835689.1">
    <property type="nucleotide sequence ID" value="NZ_MDGQ01000005.1"/>
</dbReference>
<evidence type="ECO:0008006" key="11">
    <source>
        <dbReference type="Google" id="ProtNLM"/>
    </source>
</evidence>
<dbReference type="AlphaFoldDB" id="A0A1E5SYH6"/>
<dbReference type="STRING" id="1563681.BFP71_11920"/>
<feature type="transmembrane region" description="Helical" evidence="6">
    <location>
        <begin position="381"/>
        <end position="406"/>
    </location>
</feature>
<evidence type="ECO:0000256" key="6">
    <source>
        <dbReference type="SAM" id="Phobius"/>
    </source>
</evidence>
<keyword evidence="3 6" id="KW-0812">Transmembrane</keyword>
<feature type="domain" description="MacB-like periplasmic core" evidence="8">
    <location>
        <begin position="16"/>
        <end position="228"/>
    </location>
</feature>
<feature type="transmembrane region" description="Helical" evidence="6">
    <location>
        <begin position="746"/>
        <end position="770"/>
    </location>
</feature>
<evidence type="ECO:0000256" key="3">
    <source>
        <dbReference type="ARBA" id="ARBA00022692"/>
    </source>
</evidence>
<evidence type="ECO:0000313" key="9">
    <source>
        <dbReference type="EMBL" id="OEK04184.1"/>
    </source>
</evidence>
<accession>A0A1E5SYH6</accession>